<feature type="binding site" evidence="2">
    <location>
        <position position="286"/>
    </location>
    <ligand>
        <name>substrate</name>
    </ligand>
</feature>
<keyword evidence="4" id="KW-0378">Hydrolase</keyword>
<dbReference type="Gene3D" id="3.40.50.2000">
    <property type="entry name" value="Glycogen Phosphorylase B"/>
    <property type="match status" value="1"/>
</dbReference>
<dbReference type="Proteomes" id="UP000239917">
    <property type="component" value="Unassembled WGS sequence"/>
</dbReference>
<dbReference type="SUPFAM" id="SSF53756">
    <property type="entry name" value="UDP-Glycosyltransferase/glycogen phosphorylase"/>
    <property type="match status" value="1"/>
</dbReference>
<dbReference type="AlphaFoldDB" id="A0A2S5ZFR8"/>
<sequence length="371" mass="39821">MAESLAVAFRVDASTLIGSGHVMRCLTLADALAEAGARCFFVMRQKPGNLEGAVRSRGHQVLMLSSGGAEQSANEFENEPPHAGWLGVSWEADASDTLQALKGIELDWLVVDHYALDHRWESEVVGCCRRLMAIDDLADRKHQCDLLLDQNLGRKPDDYDGLVPGHAKRLIGSDYALLRPEFSRARALSVEERKTREPGNILVSMGGVDAANVTGDLLRVMDTIGVVASCRVTVVLGAACPHIDEVIEQAESMRLDTRVVVNASNMAELMSQADLAIGAAGGSAWERCCLGLPSLLVVMADNQRPGAEALKRAGASLSLGWPGAIEETLPRAMREVFAPGRLLEMSQNAAAICDGLGVQRVADALREVSDE</sequence>
<dbReference type="PANTHER" id="PTHR21015:SF22">
    <property type="entry name" value="GLYCOSYLTRANSFERASE"/>
    <property type="match status" value="1"/>
</dbReference>
<dbReference type="GO" id="GO:0016787">
    <property type="term" value="F:hydrolase activity"/>
    <property type="evidence" value="ECO:0007669"/>
    <property type="project" value="UniProtKB-KW"/>
</dbReference>
<feature type="active site" description="Proton acceptor" evidence="1">
    <location>
        <position position="21"/>
    </location>
</feature>
<organism evidence="4 5">
    <name type="scientific">Marinobacter maroccanus</name>
    <dbReference type="NCBI Taxonomy" id="2055143"/>
    <lineage>
        <taxon>Bacteria</taxon>
        <taxon>Pseudomonadati</taxon>
        <taxon>Pseudomonadota</taxon>
        <taxon>Gammaproteobacteria</taxon>
        <taxon>Pseudomonadales</taxon>
        <taxon>Marinobacteraceae</taxon>
        <taxon>Marinobacter</taxon>
    </lineage>
</organism>
<proteinExistence type="predicted"/>
<evidence type="ECO:0000256" key="1">
    <source>
        <dbReference type="PIRSR" id="PIRSR620023-1"/>
    </source>
</evidence>
<evidence type="ECO:0000313" key="5">
    <source>
        <dbReference type="Proteomes" id="UP000239917"/>
    </source>
</evidence>
<dbReference type="Gene3D" id="3.40.50.11190">
    <property type="match status" value="1"/>
</dbReference>
<dbReference type="Pfam" id="PF04101">
    <property type="entry name" value="Glyco_tran_28_C"/>
    <property type="match status" value="1"/>
</dbReference>
<reference evidence="4 5" key="1">
    <citation type="submission" date="2018-01" db="EMBL/GenBank/DDBJ databases">
        <title>Complete genome sequences of the type strains of Marinobacter flavimaris and Marinobacter maroccanus.</title>
        <authorList>
            <person name="Palau M."/>
            <person name="Boujida N."/>
            <person name="Manresa A."/>
            <person name="Minana-Galbis D."/>
        </authorList>
    </citation>
    <scope>NUCLEOTIDE SEQUENCE [LARGE SCALE GENOMIC DNA]</scope>
    <source>
        <strain evidence="4 5">N4</strain>
    </source>
</reference>
<dbReference type="OrthoDB" id="9788924at2"/>
<dbReference type="PANTHER" id="PTHR21015">
    <property type="entry name" value="UDP-N-ACETYLGLUCOSAMINE--N-ACETYLMURAMYL-(PENTAPEPTIDE) PYROPHOSPHORYL-UNDECAPRENOL N-ACETYLGLUCOSAMINE TRANSFERASE 1"/>
    <property type="match status" value="1"/>
</dbReference>
<evidence type="ECO:0000313" key="4">
    <source>
        <dbReference type="EMBL" id="PPI86032.1"/>
    </source>
</evidence>
<keyword evidence="5" id="KW-1185">Reference proteome</keyword>
<dbReference type="RefSeq" id="WP_104320288.1">
    <property type="nucleotide sequence ID" value="NZ_PSSX01000001.1"/>
</dbReference>
<evidence type="ECO:0000256" key="2">
    <source>
        <dbReference type="PIRSR" id="PIRSR620023-2"/>
    </source>
</evidence>
<accession>A0A2S5ZFR8</accession>
<protein>
    <submittedName>
        <fullName evidence="4">UDP-2,4-diacetamido-2,4, 6-trideoxy-beta-L-altropyranose hydrolase</fullName>
    </submittedName>
</protein>
<comment type="caution">
    <text evidence="4">The sequence shown here is derived from an EMBL/GenBank/DDBJ whole genome shotgun (WGS) entry which is preliminary data.</text>
</comment>
<dbReference type="NCBIfam" id="TIGR03590">
    <property type="entry name" value="PseG"/>
    <property type="match status" value="1"/>
</dbReference>
<feature type="binding site" evidence="2">
    <location>
        <position position="179"/>
    </location>
    <ligand>
        <name>substrate</name>
    </ligand>
</feature>
<name>A0A2S5ZFR8_9GAMM</name>
<dbReference type="GO" id="GO:0016758">
    <property type="term" value="F:hexosyltransferase activity"/>
    <property type="evidence" value="ECO:0007669"/>
    <property type="project" value="InterPro"/>
</dbReference>
<evidence type="ECO:0000259" key="3">
    <source>
        <dbReference type="Pfam" id="PF04101"/>
    </source>
</evidence>
<dbReference type="InterPro" id="IPR020023">
    <property type="entry name" value="PseG"/>
</dbReference>
<gene>
    <name evidence="4" type="primary">pseG</name>
    <name evidence="4" type="ORF">KEHDKFFH_01545</name>
</gene>
<dbReference type="InterPro" id="IPR007235">
    <property type="entry name" value="Glyco_trans_28_C"/>
</dbReference>
<dbReference type="EMBL" id="PSSX01000001">
    <property type="protein sequence ID" value="PPI86032.1"/>
    <property type="molecule type" value="Genomic_DNA"/>
</dbReference>
<feature type="domain" description="Glycosyl transferase family 28 C-terminal" evidence="3">
    <location>
        <begin position="261"/>
        <end position="349"/>
    </location>
</feature>